<protein>
    <submittedName>
        <fullName evidence="2">HD domain-containing protein</fullName>
    </submittedName>
</protein>
<accession>A0AAE9VQ49</accession>
<sequence length="287" mass="32046">MSKKTQHILAWVLKVSEDGTTETWTLSNSKVNMFITANKGAMSHVNENGALANIDFCNGKLVGKPIIVDPHITAGFAYKQFQMVMPGHEERLRVMWTLLGLIEDPALKAFYWSVLSDDKIMSKFYRAKASESHHHCHEGGLFEHSVDVATAAVLHARQNGLGDRTANIAFVSGILHDIGKIEMYYNNPGAKKAEGCQHEALSFMVLSEQLEALKAADAVLFDAISSTLTAKMGSSRNEYLSETIVRMCDRISADAHRTRQVFAGKPAHYWYVRSARDKRVFKRLDEA</sequence>
<evidence type="ECO:0000313" key="3">
    <source>
        <dbReference type="Proteomes" id="UP001212189"/>
    </source>
</evidence>
<dbReference type="Proteomes" id="UP001212189">
    <property type="component" value="Chromosome"/>
</dbReference>
<keyword evidence="3" id="KW-1185">Reference proteome</keyword>
<dbReference type="SUPFAM" id="SSF109604">
    <property type="entry name" value="HD-domain/PDEase-like"/>
    <property type="match status" value="1"/>
</dbReference>
<evidence type="ECO:0000259" key="1">
    <source>
        <dbReference type="SMART" id="SM00471"/>
    </source>
</evidence>
<dbReference type="SMART" id="SM00471">
    <property type="entry name" value="HDc"/>
    <property type="match status" value="1"/>
</dbReference>
<reference evidence="2 3" key="1">
    <citation type="submission" date="2022-12" db="EMBL/GenBank/DDBJ databases">
        <title>Coexistence and Characterization of a Novel Tigecycline Resistance gene tet(X) variant and blaNDM-1 in a Pseudomonas caeni Isolate of Chicken Origin.</title>
        <authorList>
            <person name="Lu X."/>
            <person name="Zhang L."/>
            <person name="Li R."/>
            <person name="Wang Z."/>
        </authorList>
    </citation>
    <scope>NUCLEOTIDE SEQUENCE [LARGE SCALE GENOMIC DNA]</scope>
    <source>
        <strain evidence="2 3">CE14</strain>
    </source>
</reference>
<dbReference type="GeneID" id="93984841"/>
<dbReference type="EMBL" id="CP114976">
    <property type="protein sequence ID" value="WBE26226.1"/>
    <property type="molecule type" value="Genomic_DNA"/>
</dbReference>
<proteinExistence type="predicted"/>
<dbReference type="RefSeq" id="WP_053103479.1">
    <property type="nucleotide sequence ID" value="NZ_CP114976.1"/>
</dbReference>
<dbReference type="Gene3D" id="1.10.3210.10">
    <property type="entry name" value="Hypothetical protein af1432"/>
    <property type="match status" value="1"/>
</dbReference>
<organism evidence="2 3">
    <name type="scientific">Denitrificimonas caeni</name>
    <dbReference type="NCBI Taxonomy" id="521720"/>
    <lineage>
        <taxon>Bacteria</taxon>
        <taxon>Pseudomonadati</taxon>
        <taxon>Pseudomonadota</taxon>
        <taxon>Gammaproteobacteria</taxon>
        <taxon>Pseudomonadales</taxon>
        <taxon>Pseudomonadaceae</taxon>
        <taxon>Denitrificimonas</taxon>
    </lineage>
</organism>
<dbReference type="Pfam" id="PF01966">
    <property type="entry name" value="HD"/>
    <property type="match status" value="1"/>
</dbReference>
<evidence type="ECO:0000313" key="2">
    <source>
        <dbReference type="EMBL" id="WBE26226.1"/>
    </source>
</evidence>
<dbReference type="InterPro" id="IPR006674">
    <property type="entry name" value="HD_domain"/>
</dbReference>
<dbReference type="KEGG" id="dce:O6P33_05190"/>
<name>A0AAE9VQ49_9GAMM</name>
<dbReference type="InterPro" id="IPR003607">
    <property type="entry name" value="HD/PDEase_dom"/>
</dbReference>
<dbReference type="AlphaFoldDB" id="A0AAE9VQ49"/>
<feature type="domain" description="HD/PDEase" evidence="1">
    <location>
        <begin position="137"/>
        <end position="231"/>
    </location>
</feature>
<dbReference type="CDD" id="cd00077">
    <property type="entry name" value="HDc"/>
    <property type="match status" value="1"/>
</dbReference>
<gene>
    <name evidence="2" type="ORF">O6P33_05190</name>
</gene>